<dbReference type="WBParaSite" id="jg14448">
    <property type="protein sequence ID" value="jg14448"/>
    <property type="gene ID" value="jg14448"/>
</dbReference>
<evidence type="ECO:0000256" key="1">
    <source>
        <dbReference type="SAM" id="SignalP"/>
    </source>
</evidence>
<dbReference type="Pfam" id="PF02520">
    <property type="entry name" value="ANIS5_cation-bd"/>
    <property type="match status" value="1"/>
</dbReference>
<feature type="domain" description="SXP/RAL-2 family protein Ani s 5-like cation-binding" evidence="2">
    <location>
        <begin position="186"/>
        <end position="282"/>
    </location>
</feature>
<feature type="signal peptide" evidence="1">
    <location>
        <begin position="1"/>
        <end position="24"/>
    </location>
</feature>
<accession>A0A915CZW8</accession>
<dbReference type="AlphaFoldDB" id="A0A915CZW8"/>
<evidence type="ECO:0000313" key="3">
    <source>
        <dbReference type="Proteomes" id="UP000887574"/>
    </source>
</evidence>
<keyword evidence="3" id="KW-1185">Reference proteome</keyword>
<proteinExistence type="predicted"/>
<keyword evidence="1" id="KW-0732">Signal</keyword>
<name>A0A915CZW8_9BILA</name>
<protein>
    <submittedName>
        <fullName evidence="4">SXP/RAL-2 family protein Ani s 5-like cation-binding domain-containing protein</fullName>
    </submittedName>
</protein>
<feature type="chain" id="PRO_5037503115" evidence="1">
    <location>
        <begin position="25"/>
        <end position="465"/>
    </location>
</feature>
<evidence type="ECO:0000259" key="2">
    <source>
        <dbReference type="Pfam" id="PF02520"/>
    </source>
</evidence>
<dbReference type="Proteomes" id="UP000887574">
    <property type="component" value="Unplaced"/>
</dbReference>
<reference evidence="4" key="1">
    <citation type="submission" date="2022-11" db="UniProtKB">
        <authorList>
            <consortium name="WormBaseParasite"/>
        </authorList>
    </citation>
    <scope>IDENTIFICATION</scope>
</reference>
<organism evidence="3 4">
    <name type="scientific">Ditylenchus dipsaci</name>
    <dbReference type="NCBI Taxonomy" id="166011"/>
    <lineage>
        <taxon>Eukaryota</taxon>
        <taxon>Metazoa</taxon>
        <taxon>Ecdysozoa</taxon>
        <taxon>Nematoda</taxon>
        <taxon>Chromadorea</taxon>
        <taxon>Rhabditida</taxon>
        <taxon>Tylenchina</taxon>
        <taxon>Tylenchomorpha</taxon>
        <taxon>Sphaerularioidea</taxon>
        <taxon>Anguinidae</taxon>
        <taxon>Anguininae</taxon>
        <taxon>Ditylenchus</taxon>
    </lineage>
</organism>
<dbReference type="InterPro" id="IPR003677">
    <property type="entry name" value="ANIS5_cation-bd"/>
</dbReference>
<sequence length="465" mass="51254">MACFHKSTNLKVLLFLIIVICCLPYNNNVIRTVNACGLLLVEVVVAAEEAEVMVVEEDADVGARNEISGGGGGCGGGCGGCGGGCGGCGGVVVLCRGMWSDCLLCPTSTPPCVACTCGKRKKRSILEQQIKTHETNVCPQSSWKKTIVENIGEDAVSSQHAIQGAMFSDFENHKFFVNCMIRTNVKTNSTINQGELHKERENWANSQPADVQTAYRKWELEKKENKKNAIAHTEKIVESVSPETKALYEKIKAVVMNLNMTRKQECELIRQVMEAAEQKVQDEFFEKINMNLVSYCLKRSQPQSVRSVSIDQTSSNPPINIQPVNPVSLSNDQTPISNSVVDLPSLPQNQLQNTAVAQVSPRSKSYKVLVEVTVLVVRLLTTTPKNTGKIICIIEVGLLDTNIQDHITTIFCLTTAICYTLLLCTQLTYHQAIYIRNLCSRNLMNMCISTQSPLSKIFKEKAKEI</sequence>
<evidence type="ECO:0000313" key="4">
    <source>
        <dbReference type="WBParaSite" id="jg14448"/>
    </source>
</evidence>